<accession>W6M6T1</accession>
<proteinExistence type="predicted"/>
<dbReference type="Proteomes" id="UP000035760">
    <property type="component" value="Unassembled WGS sequence"/>
</dbReference>
<reference evidence="6" key="1">
    <citation type="submission" date="2013-07" db="EMBL/GenBank/DDBJ databases">
        <authorList>
            <person name="McIlroy S."/>
        </authorList>
    </citation>
    <scope>NUCLEOTIDE SEQUENCE [LARGE SCALE GENOMIC DNA]</scope>
    <source>
        <strain evidence="6">Run_A_D11</strain>
    </source>
</reference>
<dbReference type="GO" id="GO:0050380">
    <property type="term" value="F:undecaprenyl-diphosphatase activity"/>
    <property type="evidence" value="ECO:0007669"/>
    <property type="project" value="UniProtKB-EC"/>
</dbReference>
<dbReference type="PANTHER" id="PTHR14969:SF13">
    <property type="entry name" value="AT30094P"/>
    <property type="match status" value="1"/>
</dbReference>
<dbReference type="SMART" id="SM00014">
    <property type="entry name" value="acidPPc"/>
    <property type="match status" value="1"/>
</dbReference>
<organism evidence="6 7">
    <name type="scientific">Candidatus Competibacter denitrificans Run_A_D11</name>
    <dbReference type="NCBI Taxonomy" id="1400863"/>
    <lineage>
        <taxon>Bacteria</taxon>
        <taxon>Pseudomonadati</taxon>
        <taxon>Pseudomonadota</taxon>
        <taxon>Gammaproteobacteria</taxon>
        <taxon>Candidatus Competibacteraceae</taxon>
        <taxon>Candidatus Competibacter</taxon>
    </lineage>
</organism>
<dbReference type="InterPro" id="IPR000326">
    <property type="entry name" value="PAP2/HPO"/>
</dbReference>
<feature type="transmembrane region" description="Helical" evidence="4">
    <location>
        <begin position="212"/>
        <end position="232"/>
    </location>
</feature>
<evidence type="ECO:0000256" key="4">
    <source>
        <dbReference type="SAM" id="Phobius"/>
    </source>
</evidence>
<keyword evidence="4" id="KW-0812">Transmembrane</keyword>
<evidence type="ECO:0000313" key="7">
    <source>
        <dbReference type="Proteomes" id="UP000035760"/>
    </source>
</evidence>
<keyword evidence="4" id="KW-1133">Transmembrane helix</keyword>
<dbReference type="Gene3D" id="1.20.144.10">
    <property type="entry name" value="Phosphatidic acid phosphatase type 2/haloperoxidase"/>
    <property type="match status" value="1"/>
</dbReference>
<sequence>MAANRSSQRRWNSWQWDLPLAALAGMVAILLLAADRPLFLGFNRLSAYTGDGFWAHVTILGDTLIALALLLPLARRWPELAWSGLLAGLLATLFVQGFKQALHIPRPASLLPLDQFHVIGQAFLSRSFPSGHTATVFTFVGVLMLWLSARWRRWLAGPLLLCAGLVGLSRVVVGAHWPLDVLGGIVAGWLGAVLGTLWARRWSWGITPMGRRCLTLLLVGCALTGLLYYQTGYPQTDGWRRILMALALLGTLYQIRLERQAAARVKPAAEPH</sequence>
<dbReference type="AlphaFoldDB" id="W6M6T1"/>
<evidence type="ECO:0000256" key="1">
    <source>
        <dbReference type="ARBA" id="ARBA00012374"/>
    </source>
</evidence>
<dbReference type="CDD" id="cd01610">
    <property type="entry name" value="PAP2_like"/>
    <property type="match status" value="1"/>
</dbReference>
<evidence type="ECO:0000256" key="3">
    <source>
        <dbReference type="ARBA" id="ARBA00047594"/>
    </source>
</evidence>
<dbReference type="EC" id="3.6.1.27" evidence="1"/>
<feature type="transmembrane region" description="Helical" evidence="4">
    <location>
        <begin position="14"/>
        <end position="33"/>
    </location>
</feature>
<dbReference type="InterPro" id="IPR036938">
    <property type="entry name" value="PAP2/HPO_sf"/>
</dbReference>
<feature type="transmembrane region" description="Helical" evidence="4">
    <location>
        <begin position="130"/>
        <end position="147"/>
    </location>
</feature>
<feature type="domain" description="Phosphatidic acid phosphatase type 2/haloperoxidase" evidence="5">
    <location>
        <begin position="80"/>
        <end position="196"/>
    </location>
</feature>
<gene>
    <name evidence="6" type="ORF">BN873_150208</name>
</gene>
<dbReference type="SUPFAM" id="SSF48317">
    <property type="entry name" value="Acid phosphatase/Vanadium-dependent haloperoxidase"/>
    <property type="match status" value="1"/>
</dbReference>
<feature type="transmembrane region" description="Helical" evidence="4">
    <location>
        <begin position="53"/>
        <end position="73"/>
    </location>
</feature>
<comment type="caution">
    <text evidence="6">The sequence shown here is derived from an EMBL/GenBank/DDBJ whole genome shotgun (WGS) entry which is preliminary data.</text>
</comment>
<protein>
    <recommendedName>
        <fullName evidence="1">undecaprenyl-diphosphate phosphatase</fullName>
        <ecNumber evidence="1">3.6.1.27</ecNumber>
    </recommendedName>
    <alternativeName>
        <fullName evidence="2">Undecaprenyl pyrophosphate phosphatase</fullName>
    </alternativeName>
</protein>
<keyword evidence="7" id="KW-1185">Reference proteome</keyword>
<reference evidence="6" key="2">
    <citation type="submission" date="2014-03" db="EMBL/GenBank/DDBJ databases">
        <title>Candidatus Competibacter-lineage genomes retrieved from metagenomes reveal functional metabolic diversity.</title>
        <authorList>
            <person name="McIlroy S.J."/>
            <person name="Albertsen M."/>
            <person name="Andresen E.K."/>
            <person name="Saunders A.M."/>
            <person name="Kristiansen R."/>
            <person name="Stokholm-Bjerregaard M."/>
            <person name="Nielsen K.L."/>
            <person name="Nielsen P.H."/>
        </authorList>
    </citation>
    <scope>NUCLEOTIDE SEQUENCE</scope>
    <source>
        <strain evidence="6">Run_A_D11</strain>
    </source>
</reference>
<name>W6M6T1_9GAMM</name>
<keyword evidence="4" id="KW-0472">Membrane</keyword>
<dbReference type="PANTHER" id="PTHR14969">
    <property type="entry name" value="SPHINGOSINE-1-PHOSPHATE PHOSPHOHYDROLASE"/>
    <property type="match status" value="1"/>
</dbReference>
<feature type="transmembrane region" description="Helical" evidence="4">
    <location>
        <begin position="154"/>
        <end position="175"/>
    </location>
</feature>
<dbReference type="STRING" id="1400863.BN873_150208"/>
<evidence type="ECO:0000259" key="5">
    <source>
        <dbReference type="SMART" id="SM00014"/>
    </source>
</evidence>
<evidence type="ECO:0000256" key="2">
    <source>
        <dbReference type="ARBA" id="ARBA00032707"/>
    </source>
</evidence>
<evidence type="ECO:0000313" key="6">
    <source>
        <dbReference type="EMBL" id="CDI01420.1"/>
    </source>
</evidence>
<feature type="transmembrane region" description="Helical" evidence="4">
    <location>
        <begin position="181"/>
        <end position="200"/>
    </location>
</feature>
<dbReference type="EMBL" id="CBTJ020000020">
    <property type="protein sequence ID" value="CDI01420.1"/>
    <property type="molecule type" value="Genomic_DNA"/>
</dbReference>
<feature type="transmembrane region" description="Helical" evidence="4">
    <location>
        <begin position="80"/>
        <end position="98"/>
    </location>
</feature>
<comment type="catalytic activity">
    <reaction evidence="3">
        <text>di-trans,octa-cis-undecaprenyl diphosphate + H2O = di-trans,octa-cis-undecaprenyl phosphate + phosphate + H(+)</text>
        <dbReference type="Rhea" id="RHEA:28094"/>
        <dbReference type="ChEBI" id="CHEBI:15377"/>
        <dbReference type="ChEBI" id="CHEBI:15378"/>
        <dbReference type="ChEBI" id="CHEBI:43474"/>
        <dbReference type="ChEBI" id="CHEBI:58405"/>
        <dbReference type="ChEBI" id="CHEBI:60392"/>
        <dbReference type="EC" id="3.6.1.27"/>
    </reaction>
</comment>
<dbReference type="Pfam" id="PF01569">
    <property type="entry name" value="PAP2"/>
    <property type="match status" value="1"/>
</dbReference>